<proteinExistence type="predicted"/>
<dbReference type="Proteomes" id="UP000523079">
    <property type="component" value="Unassembled WGS sequence"/>
</dbReference>
<name>A0A7W3INT6_9ACTN</name>
<evidence type="ECO:0000313" key="2">
    <source>
        <dbReference type="Proteomes" id="UP000523079"/>
    </source>
</evidence>
<dbReference type="AlphaFoldDB" id="A0A7W3INT6"/>
<dbReference type="EMBL" id="JACGWT010000001">
    <property type="protein sequence ID" value="MBA8792489.1"/>
    <property type="molecule type" value="Genomic_DNA"/>
</dbReference>
<protein>
    <submittedName>
        <fullName evidence="1">Uncharacterized protein</fullName>
    </submittedName>
</protein>
<gene>
    <name evidence="1" type="ORF">FHX74_000083</name>
</gene>
<reference evidence="1 2" key="1">
    <citation type="submission" date="2020-07" db="EMBL/GenBank/DDBJ databases">
        <title>Sequencing the genomes of 1000 actinobacteria strains.</title>
        <authorList>
            <person name="Klenk H.-P."/>
        </authorList>
    </citation>
    <scope>NUCLEOTIDE SEQUENCE [LARGE SCALE GENOMIC DNA]</scope>
    <source>
        <strain evidence="1 2">DSM 100723</strain>
    </source>
</reference>
<keyword evidence="2" id="KW-1185">Reference proteome</keyword>
<sequence>MAGSVRATEFAWIEDHPRRRREALHGVMGVGLGQVIELMRVSDEHCEALLLLLAADAILPMPMMALVRSVHEAFLTACWMVDPTLQPEERLTRAAAASLASPAGSLDALDHLPNQQTNDRSRVSEAFTEMQDYLIQTGFDLGRSPKSGNVTTVSYGESPKVPLKLQMTQSSRLYMPGMHYMWSIASGAVHSRHWFTAGLEGPRQEIATMIVAPLLDYSDILIKSIHGYVGLDATDFHRRGHFRRTGVLAAARPDDALAASYSTYAAARDKALPPPS</sequence>
<organism evidence="1 2">
    <name type="scientific">Microlunatus kandeliicorticis</name>
    <dbReference type="NCBI Taxonomy" id="1759536"/>
    <lineage>
        <taxon>Bacteria</taxon>
        <taxon>Bacillati</taxon>
        <taxon>Actinomycetota</taxon>
        <taxon>Actinomycetes</taxon>
        <taxon>Propionibacteriales</taxon>
        <taxon>Propionibacteriaceae</taxon>
        <taxon>Microlunatus</taxon>
    </lineage>
</organism>
<comment type="caution">
    <text evidence="1">The sequence shown here is derived from an EMBL/GenBank/DDBJ whole genome shotgun (WGS) entry which is preliminary data.</text>
</comment>
<accession>A0A7W3INT6</accession>
<dbReference type="RefSeq" id="WP_182558138.1">
    <property type="nucleotide sequence ID" value="NZ_JACGWT010000001.1"/>
</dbReference>
<evidence type="ECO:0000313" key="1">
    <source>
        <dbReference type="EMBL" id="MBA8792489.1"/>
    </source>
</evidence>